<proteinExistence type="predicted"/>
<dbReference type="PROSITE" id="PS51257">
    <property type="entry name" value="PROKAR_LIPOPROTEIN"/>
    <property type="match status" value="1"/>
</dbReference>
<dbReference type="AlphaFoldDB" id="A0A160TH58"/>
<sequence length="171" mass="17590">MLRPLAAAVVLAATLSACDNTKTGASISINSSDSDGNVVASMDGNTGAVAINVPGFSGKLNLPKIHLDANDFDMNGVHLYPGSTISGMNVEAHSDGKAGKNDDNANVRVSFKSPAEPGTVRDWFQQKLNAAGFSVAPNGNGLTGTTDEKKPFKLELTADGVDTSKGVITIN</sequence>
<reference evidence="1" key="1">
    <citation type="submission" date="2015-10" db="EMBL/GenBank/DDBJ databases">
        <authorList>
            <person name="Gilbert D.G."/>
        </authorList>
    </citation>
    <scope>NUCLEOTIDE SEQUENCE</scope>
</reference>
<accession>A0A160TH58</accession>
<dbReference type="EMBL" id="CZQE01000119">
    <property type="protein sequence ID" value="CUS44220.1"/>
    <property type="molecule type" value="Genomic_DNA"/>
</dbReference>
<name>A0A160TH58_9ZZZZ</name>
<organism evidence="1">
    <name type="scientific">hydrothermal vent metagenome</name>
    <dbReference type="NCBI Taxonomy" id="652676"/>
    <lineage>
        <taxon>unclassified sequences</taxon>
        <taxon>metagenomes</taxon>
        <taxon>ecological metagenomes</taxon>
    </lineage>
</organism>
<evidence type="ECO:0000313" key="1">
    <source>
        <dbReference type="EMBL" id="CUS44220.1"/>
    </source>
</evidence>
<protein>
    <recommendedName>
        <fullName evidence="2">Lipoprotein</fullName>
    </recommendedName>
</protein>
<evidence type="ECO:0008006" key="2">
    <source>
        <dbReference type="Google" id="ProtNLM"/>
    </source>
</evidence>
<gene>
    <name evidence="1" type="ORF">MGWOODY_Smn1677</name>
</gene>